<evidence type="ECO:0000313" key="2">
    <source>
        <dbReference type="Proteomes" id="UP000243459"/>
    </source>
</evidence>
<organism evidence="1 2">
    <name type="scientific">Asparagus officinalis</name>
    <name type="common">Garden asparagus</name>
    <dbReference type="NCBI Taxonomy" id="4686"/>
    <lineage>
        <taxon>Eukaryota</taxon>
        <taxon>Viridiplantae</taxon>
        <taxon>Streptophyta</taxon>
        <taxon>Embryophyta</taxon>
        <taxon>Tracheophyta</taxon>
        <taxon>Spermatophyta</taxon>
        <taxon>Magnoliopsida</taxon>
        <taxon>Liliopsida</taxon>
        <taxon>Asparagales</taxon>
        <taxon>Asparagaceae</taxon>
        <taxon>Asparagoideae</taxon>
        <taxon>Asparagus</taxon>
    </lineage>
</organism>
<protein>
    <submittedName>
        <fullName evidence="1">Uncharacterized protein</fullName>
    </submittedName>
</protein>
<dbReference type="EMBL" id="CM007384">
    <property type="protein sequence ID" value="ONK72705.1"/>
    <property type="molecule type" value="Genomic_DNA"/>
</dbReference>
<evidence type="ECO:0000313" key="1">
    <source>
        <dbReference type="EMBL" id="ONK72705.1"/>
    </source>
</evidence>
<name>A0A5P1F2X1_ASPOF</name>
<dbReference type="Gramene" id="ONK72705">
    <property type="protein sequence ID" value="ONK72705"/>
    <property type="gene ID" value="A4U43_C04F22270"/>
</dbReference>
<dbReference type="Proteomes" id="UP000243459">
    <property type="component" value="Chromosome 4"/>
</dbReference>
<proteinExistence type="predicted"/>
<dbReference type="AlphaFoldDB" id="A0A5P1F2X1"/>
<reference evidence="2" key="1">
    <citation type="journal article" date="2017" name="Nat. Commun.">
        <title>The asparagus genome sheds light on the origin and evolution of a young Y chromosome.</title>
        <authorList>
            <person name="Harkess A."/>
            <person name="Zhou J."/>
            <person name="Xu C."/>
            <person name="Bowers J.E."/>
            <person name="Van der Hulst R."/>
            <person name="Ayyampalayam S."/>
            <person name="Mercati F."/>
            <person name="Riccardi P."/>
            <person name="McKain M.R."/>
            <person name="Kakrana A."/>
            <person name="Tang H."/>
            <person name="Ray J."/>
            <person name="Groenendijk J."/>
            <person name="Arikit S."/>
            <person name="Mathioni S.M."/>
            <person name="Nakano M."/>
            <person name="Shan H."/>
            <person name="Telgmann-Rauber A."/>
            <person name="Kanno A."/>
            <person name="Yue Z."/>
            <person name="Chen H."/>
            <person name="Li W."/>
            <person name="Chen Y."/>
            <person name="Xu X."/>
            <person name="Zhang Y."/>
            <person name="Luo S."/>
            <person name="Chen H."/>
            <person name="Gao J."/>
            <person name="Mao Z."/>
            <person name="Pires J.C."/>
            <person name="Luo M."/>
            <person name="Kudrna D."/>
            <person name="Wing R.A."/>
            <person name="Meyers B.C."/>
            <person name="Yi K."/>
            <person name="Kong H."/>
            <person name="Lavrijsen P."/>
            <person name="Sunseri F."/>
            <person name="Falavigna A."/>
            <person name="Ye Y."/>
            <person name="Leebens-Mack J.H."/>
            <person name="Chen G."/>
        </authorList>
    </citation>
    <scope>NUCLEOTIDE SEQUENCE [LARGE SCALE GENOMIC DNA]</scope>
    <source>
        <strain evidence="2">cv. DH0086</strain>
    </source>
</reference>
<accession>A0A5P1F2X1</accession>
<sequence>MEGAAITPLPRSSDLSTALRCFLSSSFETNHDMLRSVHLESDLRSSFTNLEASLSDLGRRLSDSVALLRPLGSDGFERSEQILGEELPALAKEVARVDTVRAYAGE</sequence>
<gene>
    <name evidence="1" type="ORF">A4U43_C04F22270</name>
</gene>
<keyword evidence="2" id="KW-1185">Reference proteome</keyword>